<dbReference type="AlphaFoldDB" id="A0A7W5CD34"/>
<feature type="transmembrane region" description="Helical" evidence="1">
    <location>
        <begin position="80"/>
        <end position="105"/>
    </location>
</feature>
<keyword evidence="1" id="KW-0812">Transmembrane</keyword>
<gene>
    <name evidence="2" type="ORF">FHS16_005611</name>
</gene>
<evidence type="ECO:0000256" key="1">
    <source>
        <dbReference type="SAM" id="Phobius"/>
    </source>
</evidence>
<dbReference type="EMBL" id="JACHXW010000025">
    <property type="protein sequence ID" value="MBB3155503.1"/>
    <property type="molecule type" value="Genomic_DNA"/>
</dbReference>
<feature type="transmembrane region" description="Helical" evidence="1">
    <location>
        <begin position="49"/>
        <end position="68"/>
    </location>
</feature>
<sequence length="108" mass="12055">MAIRKIVYILPVYFLAWIVFPIVMLVEPFSWFLNPIVNNTPAFITVSKGLAQSLLIANVIGFSMYKLSANTRLSVKDWRVAGLLVASSLIHIAVVSVIIFLLVGYEDL</sequence>
<reference evidence="2 3" key="1">
    <citation type="submission" date="2020-08" db="EMBL/GenBank/DDBJ databases">
        <title>Genomic Encyclopedia of Type Strains, Phase III (KMG-III): the genomes of soil and plant-associated and newly described type strains.</title>
        <authorList>
            <person name="Whitman W."/>
        </authorList>
    </citation>
    <scope>NUCLEOTIDE SEQUENCE [LARGE SCALE GENOMIC DNA]</scope>
    <source>
        <strain evidence="2 3">CECT 8234</strain>
    </source>
</reference>
<name>A0A7W5CD34_9BACL</name>
<dbReference type="Proteomes" id="UP000518605">
    <property type="component" value="Unassembled WGS sequence"/>
</dbReference>
<keyword evidence="1" id="KW-0472">Membrane</keyword>
<accession>A0A7W5CD34</accession>
<keyword evidence="1" id="KW-1133">Transmembrane helix</keyword>
<proteinExistence type="predicted"/>
<evidence type="ECO:0000313" key="2">
    <source>
        <dbReference type="EMBL" id="MBB3155503.1"/>
    </source>
</evidence>
<feature type="transmembrane region" description="Helical" evidence="1">
    <location>
        <begin position="7"/>
        <end position="29"/>
    </location>
</feature>
<keyword evidence="3" id="KW-1185">Reference proteome</keyword>
<organism evidence="2 3">
    <name type="scientific">Paenibacillus endophyticus</name>
    <dbReference type="NCBI Taxonomy" id="1294268"/>
    <lineage>
        <taxon>Bacteria</taxon>
        <taxon>Bacillati</taxon>
        <taxon>Bacillota</taxon>
        <taxon>Bacilli</taxon>
        <taxon>Bacillales</taxon>
        <taxon>Paenibacillaceae</taxon>
        <taxon>Paenibacillus</taxon>
    </lineage>
</organism>
<evidence type="ECO:0000313" key="3">
    <source>
        <dbReference type="Proteomes" id="UP000518605"/>
    </source>
</evidence>
<protein>
    <submittedName>
        <fullName evidence="2">Uncharacterized protein</fullName>
    </submittedName>
</protein>
<dbReference type="RefSeq" id="WP_183570248.1">
    <property type="nucleotide sequence ID" value="NZ_CBCSLB010000024.1"/>
</dbReference>
<comment type="caution">
    <text evidence="2">The sequence shown here is derived from an EMBL/GenBank/DDBJ whole genome shotgun (WGS) entry which is preliminary data.</text>
</comment>